<evidence type="ECO:0000313" key="2">
    <source>
        <dbReference type="Proteomes" id="UP000286268"/>
    </source>
</evidence>
<sequence>MMANARQNVQTTFDELNHCKQHLQDALNTVEKDQNRQKIQRSLDAVNNAINVTQDTISTYTES</sequence>
<keyword evidence="2" id="KW-1185">Reference proteome</keyword>
<accession>A0A3R5R0Z8</accession>
<gene>
    <name evidence="1" type="ORF">C1I91_22420</name>
</gene>
<evidence type="ECO:0000313" key="1">
    <source>
        <dbReference type="EMBL" id="QAA34163.1"/>
    </source>
</evidence>
<organism evidence="1 2">
    <name type="scientific">Clostridium manihotivorum</name>
    <dbReference type="NCBI Taxonomy" id="2320868"/>
    <lineage>
        <taxon>Bacteria</taxon>
        <taxon>Bacillati</taxon>
        <taxon>Bacillota</taxon>
        <taxon>Clostridia</taxon>
        <taxon>Eubacteriales</taxon>
        <taxon>Clostridiaceae</taxon>
        <taxon>Clostridium</taxon>
    </lineage>
</organism>
<reference evidence="1 2" key="1">
    <citation type="submission" date="2018-01" db="EMBL/GenBank/DDBJ databases">
        <title>Genome Sequencing and Assembly of Anaerobacter polyendosporus strain CT4.</title>
        <authorList>
            <person name="Tachaapaikoon C."/>
            <person name="Sutheeworapong S."/>
            <person name="Jenjaroenpun P."/>
            <person name="Wongsurawat T."/>
            <person name="Nookeaw I."/>
            <person name="Cheawchanlertfa P."/>
            <person name="Kosugi A."/>
            <person name="Cheevadhanarak S."/>
            <person name="Ratanakhanokchai K."/>
        </authorList>
    </citation>
    <scope>NUCLEOTIDE SEQUENCE [LARGE SCALE GENOMIC DNA]</scope>
    <source>
        <strain evidence="1 2">CT4</strain>
    </source>
</reference>
<dbReference type="EMBL" id="CP025746">
    <property type="protein sequence ID" value="QAA34163.1"/>
    <property type="molecule type" value="Genomic_DNA"/>
</dbReference>
<proteinExistence type="predicted"/>
<name>A0A3R5R0Z8_9CLOT</name>
<dbReference type="AlphaFoldDB" id="A0A3R5R0Z8"/>
<dbReference type="Proteomes" id="UP000286268">
    <property type="component" value="Chromosome"/>
</dbReference>
<protein>
    <submittedName>
        <fullName evidence="1">Uncharacterized protein</fullName>
    </submittedName>
</protein>
<dbReference type="OrthoDB" id="1915540at2"/>
<dbReference type="KEGG" id="cmah:C1I91_22420"/>